<sequence>MADVNNNILIEEIEELLDIGSPISFPIPDDVE</sequence>
<feature type="non-terminal residue" evidence="1">
    <location>
        <position position="32"/>
    </location>
</feature>
<organism evidence="1 2">
    <name type="scientific">Allacma fusca</name>
    <dbReference type="NCBI Taxonomy" id="39272"/>
    <lineage>
        <taxon>Eukaryota</taxon>
        <taxon>Metazoa</taxon>
        <taxon>Ecdysozoa</taxon>
        <taxon>Arthropoda</taxon>
        <taxon>Hexapoda</taxon>
        <taxon>Collembola</taxon>
        <taxon>Symphypleona</taxon>
        <taxon>Sminthuridae</taxon>
        <taxon>Allacma</taxon>
    </lineage>
</organism>
<name>A0A8J2PJT7_9HEXA</name>
<dbReference type="AlphaFoldDB" id="A0A8J2PJT7"/>
<reference evidence="1" key="1">
    <citation type="submission" date="2021-06" db="EMBL/GenBank/DDBJ databases">
        <authorList>
            <person name="Hodson N. C."/>
            <person name="Mongue J. A."/>
            <person name="Jaron S. K."/>
        </authorList>
    </citation>
    <scope>NUCLEOTIDE SEQUENCE</scope>
</reference>
<evidence type="ECO:0000313" key="1">
    <source>
        <dbReference type="EMBL" id="CAG7816704.1"/>
    </source>
</evidence>
<proteinExistence type="predicted"/>
<evidence type="ECO:0000313" key="2">
    <source>
        <dbReference type="Proteomes" id="UP000708208"/>
    </source>
</evidence>
<keyword evidence="2" id="KW-1185">Reference proteome</keyword>
<dbReference type="EMBL" id="CAJVCH010376195">
    <property type="protein sequence ID" value="CAG7816704.1"/>
    <property type="molecule type" value="Genomic_DNA"/>
</dbReference>
<dbReference type="Proteomes" id="UP000708208">
    <property type="component" value="Unassembled WGS sequence"/>
</dbReference>
<comment type="caution">
    <text evidence="1">The sequence shown here is derived from an EMBL/GenBank/DDBJ whole genome shotgun (WGS) entry which is preliminary data.</text>
</comment>
<protein>
    <submittedName>
        <fullName evidence="1">Uncharacterized protein</fullName>
    </submittedName>
</protein>
<gene>
    <name evidence="1" type="ORF">AFUS01_LOCUS27308</name>
</gene>
<accession>A0A8J2PJT7</accession>